<dbReference type="InterPro" id="IPR016181">
    <property type="entry name" value="Acyl_CoA_acyltransferase"/>
</dbReference>
<dbReference type="Proteomes" id="UP001165279">
    <property type="component" value="Unassembled WGS sequence"/>
</dbReference>
<evidence type="ECO:0000256" key="2">
    <source>
        <dbReference type="ARBA" id="ARBA00023315"/>
    </source>
</evidence>
<dbReference type="Pfam" id="PF21631">
    <property type="entry name" value="A9CJY8-like_N"/>
    <property type="match status" value="1"/>
</dbReference>
<dbReference type="Pfam" id="PF00583">
    <property type="entry name" value="Acetyltransf_1"/>
    <property type="match status" value="1"/>
</dbReference>
<accession>A0ABS9NVY9</accession>
<organism evidence="4 5">
    <name type="scientific">Ruegeria alba</name>
    <dbReference type="NCBI Taxonomy" id="2916756"/>
    <lineage>
        <taxon>Bacteria</taxon>
        <taxon>Pseudomonadati</taxon>
        <taxon>Pseudomonadota</taxon>
        <taxon>Alphaproteobacteria</taxon>
        <taxon>Rhodobacterales</taxon>
        <taxon>Roseobacteraceae</taxon>
        <taxon>Ruegeria</taxon>
    </lineage>
</organism>
<gene>
    <name evidence="4" type="ORF">MB818_09280</name>
</gene>
<dbReference type="InterPro" id="IPR045865">
    <property type="entry name" value="ACT-like_dom_sf"/>
</dbReference>
<dbReference type="PANTHER" id="PTHR43877">
    <property type="entry name" value="AMINOALKYLPHOSPHONATE N-ACETYLTRANSFERASE-RELATED-RELATED"/>
    <property type="match status" value="1"/>
</dbReference>
<keyword evidence="1" id="KW-0808">Transferase</keyword>
<evidence type="ECO:0000313" key="4">
    <source>
        <dbReference type="EMBL" id="MCG6558389.1"/>
    </source>
</evidence>
<dbReference type="CDD" id="cd04301">
    <property type="entry name" value="NAT_SF"/>
    <property type="match status" value="1"/>
</dbReference>
<sequence length="296" mass="31451">MSPPDLLLTRLEGEYAITRRPAGAPLPRWHTGPGLVSVTQAPDETSILCLSDRVPEGETTARGWQAIRVETLAALDQPGVVLAAVEPVSRSGLGVFVTSTHDRDYLLVRAGQAARAEAAWIAAGHSVCEGGITLRRAGPQDAEALASLHFQVWQETYARIAPPEVRLALNKARRTAYWRDRLAKKGGAVIALRGNETVGLTALSPSGVAGFEECAEIDHLYVAASARRSGLGARLLGIARAQATQSGAPRLILAVVRENAAALTFYHAQGGAILAERKDKGPLWPSDNLILGWPAA</sequence>
<dbReference type="RefSeq" id="WP_238904883.1">
    <property type="nucleotide sequence ID" value="NZ_JAKOEM010000006.1"/>
</dbReference>
<dbReference type="Pfam" id="PF13840">
    <property type="entry name" value="ACT_7"/>
    <property type="match status" value="1"/>
</dbReference>
<proteinExistence type="predicted"/>
<dbReference type="InterPro" id="IPR049447">
    <property type="entry name" value="A9CJY8-like_N"/>
</dbReference>
<dbReference type="Gene3D" id="3.40.630.30">
    <property type="match status" value="1"/>
</dbReference>
<keyword evidence="2" id="KW-0012">Acyltransferase</keyword>
<dbReference type="InterPro" id="IPR000182">
    <property type="entry name" value="GNAT_dom"/>
</dbReference>
<evidence type="ECO:0000259" key="3">
    <source>
        <dbReference type="PROSITE" id="PS51186"/>
    </source>
</evidence>
<keyword evidence="5" id="KW-1185">Reference proteome</keyword>
<dbReference type="EMBL" id="JAKOEM010000006">
    <property type="protein sequence ID" value="MCG6558389.1"/>
    <property type="molecule type" value="Genomic_DNA"/>
</dbReference>
<dbReference type="InterPro" id="IPR027795">
    <property type="entry name" value="CASTOR_ACT_dom"/>
</dbReference>
<dbReference type="InterPro" id="IPR050832">
    <property type="entry name" value="Bact_Acetyltransf"/>
</dbReference>
<dbReference type="SUPFAM" id="SSF55021">
    <property type="entry name" value="ACT-like"/>
    <property type="match status" value="2"/>
</dbReference>
<feature type="domain" description="N-acetyltransferase" evidence="3">
    <location>
        <begin position="132"/>
        <end position="290"/>
    </location>
</feature>
<protein>
    <submittedName>
        <fullName evidence="4">GNAT family N-acetyltransferase</fullName>
    </submittedName>
</protein>
<dbReference type="Gene3D" id="3.30.2130.10">
    <property type="entry name" value="VC0802-like"/>
    <property type="match status" value="1"/>
</dbReference>
<dbReference type="SUPFAM" id="SSF55729">
    <property type="entry name" value="Acyl-CoA N-acyltransferases (Nat)"/>
    <property type="match status" value="1"/>
</dbReference>
<name>A0ABS9NVY9_9RHOB</name>
<comment type="caution">
    <text evidence="4">The sequence shown here is derived from an EMBL/GenBank/DDBJ whole genome shotgun (WGS) entry which is preliminary data.</text>
</comment>
<dbReference type="PROSITE" id="PS51186">
    <property type="entry name" value="GNAT"/>
    <property type="match status" value="1"/>
</dbReference>
<evidence type="ECO:0000256" key="1">
    <source>
        <dbReference type="ARBA" id="ARBA00022679"/>
    </source>
</evidence>
<evidence type="ECO:0000313" key="5">
    <source>
        <dbReference type="Proteomes" id="UP001165279"/>
    </source>
</evidence>
<reference evidence="4" key="1">
    <citation type="submission" date="2022-02" db="EMBL/GenBank/DDBJ databases">
        <title>The genome sequence of Ruegeria sp. 1NDH52C.</title>
        <authorList>
            <person name="Du J."/>
        </authorList>
    </citation>
    <scope>NUCLEOTIDE SEQUENCE</scope>
    <source>
        <strain evidence="4">1NDH52C</strain>
    </source>
</reference>